<dbReference type="EMBL" id="CP009225">
    <property type="protein sequence ID" value="AKC62502.1"/>
    <property type="molecule type" value="Genomic_DNA"/>
</dbReference>
<dbReference type="EMBL" id="CP013243">
    <property type="protein sequence ID" value="APH14419.1"/>
    <property type="molecule type" value="Genomic_DNA"/>
</dbReference>
<reference evidence="1 3" key="2">
    <citation type="journal article" date="2015" name="PLoS ONE">
        <title>A universal mariner transposon system for forward genetic studies in the genus clostridium.</title>
        <authorList>
            <person name="Zhang Y."/>
            <person name="Grosse-Honebrink A."/>
            <person name="Minton N.P."/>
        </authorList>
    </citation>
    <scope>NUCLEOTIDE SEQUENCE [LARGE SCALE GENOMIC DNA]</scope>
    <source>
        <strain evidence="1 3">NCIMB 10696</strain>
    </source>
</reference>
<name>A0A1L3NE50_CLOSG</name>
<accession>A0A1L3NE50</accession>
<dbReference type="Proteomes" id="UP000033052">
    <property type="component" value="Chromosome"/>
</dbReference>
<evidence type="ECO:0000313" key="1">
    <source>
        <dbReference type="EMBL" id="AKC62502.1"/>
    </source>
</evidence>
<organism evidence="2 4">
    <name type="scientific">Clostridium sporogenes</name>
    <dbReference type="NCBI Taxonomy" id="1509"/>
    <lineage>
        <taxon>Bacteria</taxon>
        <taxon>Bacillati</taxon>
        <taxon>Bacillota</taxon>
        <taxon>Clostridia</taxon>
        <taxon>Eubacteriales</taxon>
        <taxon>Clostridiaceae</taxon>
        <taxon>Clostridium</taxon>
    </lineage>
</organism>
<dbReference type="Proteomes" id="UP000182204">
    <property type="component" value="Chromosome"/>
</dbReference>
<evidence type="ECO:0000313" key="2">
    <source>
        <dbReference type="EMBL" id="APH14419.1"/>
    </source>
</evidence>
<reference evidence="1" key="1">
    <citation type="submission" date="2014-08" db="EMBL/GenBank/DDBJ databases">
        <authorList>
            <person name="Kubiak A."/>
            <person name="Poehlein A."/>
            <person name="Daniel R."/>
            <person name="Minton N.P."/>
        </authorList>
    </citation>
    <scope>NUCLEOTIDE SEQUENCE</scope>
    <source>
        <strain evidence="1">NCIMB 10696</strain>
    </source>
</reference>
<gene>
    <name evidence="1" type="ORF">CLSPO_c17820</name>
    <name evidence="2" type="ORF">NPD5_320</name>
</gene>
<reference evidence="2 4" key="3">
    <citation type="submission" date="2015-11" db="EMBL/GenBank/DDBJ databases">
        <authorList>
            <person name="Hill K.K."/>
            <person name="Shirey T.B."/>
            <person name="Raphael B."/>
            <person name="Daligault H.E."/>
            <person name="Davenport K.W."/>
            <person name="Bruce D.C."/>
            <person name="Foley B.T."/>
            <person name="Johnson S.L."/>
        </authorList>
    </citation>
    <scope>NUCLEOTIDE SEQUENCE [LARGE SCALE GENOMIC DNA]</scope>
    <source>
        <strain evidence="2 4">CDC_1632</strain>
    </source>
</reference>
<dbReference type="AlphaFoldDB" id="A0A1L3NE50"/>
<dbReference type="KEGG" id="cld:CLSPO_c17820"/>
<proteinExistence type="predicted"/>
<evidence type="ECO:0000313" key="3">
    <source>
        <dbReference type="Proteomes" id="UP000033052"/>
    </source>
</evidence>
<sequence>MTPVNMSDLAYKEFKKFIEENNVNSNIFRIFLAGNG</sequence>
<evidence type="ECO:0000313" key="4">
    <source>
        <dbReference type="Proteomes" id="UP000182204"/>
    </source>
</evidence>
<protein>
    <submittedName>
        <fullName evidence="2">HesB family protein</fullName>
    </submittedName>
</protein>